<evidence type="ECO:0008006" key="5">
    <source>
        <dbReference type="Google" id="ProtNLM"/>
    </source>
</evidence>
<dbReference type="Pfam" id="PF13196">
    <property type="entry name" value="DUF4012"/>
    <property type="match status" value="1"/>
</dbReference>
<keyword evidence="4" id="KW-1185">Reference proteome</keyword>
<feature type="region of interest" description="Disordered" evidence="1">
    <location>
        <begin position="1"/>
        <end position="24"/>
    </location>
</feature>
<evidence type="ECO:0000256" key="1">
    <source>
        <dbReference type="SAM" id="MobiDB-lite"/>
    </source>
</evidence>
<gene>
    <name evidence="3" type="ORF">SAMN04489743_3411</name>
</gene>
<dbReference type="OrthoDB" id="3203519at2"/>
<evidence type="ECO:0000313" key="3">
    <source>
        <dbReference type="EMBL" id="SDT52909.1"/>
    </source>
</evidence>
<dbReference type="AlphaFoldDB" id="A0A1H2B4P4"/>
<keyword evidence="2" id="KW-0812">Transmembrane</keyword>
<evidence type="ECO:0000313" key="4">
    <source>
        <dbReference type="Proteomes" id="UP000198751"/>
    </source>
</evidence>
<protein>
    <recommendedName>
        <fullName evidence="5">DUF4012 domain-containing protein</fullName>
    </recommendedName>
</protein>
<dbReference type="EMBL" id="LT629779">
    <property type="protein sequence ID" value="SDT52909.1"/>
    <property type="molecule type" value="Genomic_DNA"/>
</dbReference>
<organism evidence="3 4">
    <name type="scientific">Pseudarthrobacter equi</name>
    <dbReference type="NCBI Taxonomy" id="728066"/>
    <lineage>
        <taxon>Bacteria</taxon>
        <taxon>Bacillati</taxon>
        <taxon>Actinomycetota</taxon>
        <taxon>Actinomycetes</taxon>
        <taxon>Micrococcales</taxon>
        <taxon>Micrococcaceae</taxon>
        <taxon>Pseudarthrobacter</taxon>
    </lineage>
</organism>
<name>A0A1H2B4P4_9MICC</name>
<keyword evidence="2" id="KW-1133">Transmembrane helix</keyword>
<sequence>MPSSSASRSGELSSNDSRRGRRRRPRQPRRILLIFAGVFLLLVVLSAAWLGIRAATLHSEMQHVARLVPELKTAIQDNNRSTALTKVDELSVRAQSSRQLVSDPVWSMATILPWIGPNFQAAREMAISADDVVQLGVAPLAQSYEALDWQNLITEQGINLQPLKAASPGLTSASHALRASSARLRGIDAGALIPALKTPLIEVRRELDTAGAGLEAASDAARMTPEMMGSAGARHYLLLVENNAEVRATGGIPGALAILSFDNGRMSLAGQSSAGALGTFSPVVPVNSDQTEIYSARLGKFMQDVNLTPDFPTAARTASSMWESRTGQRVDGVISLDPVALGYLLDGTGPVDSMNPEIAKIAQGKLPQKLNGQNVVKTLLSDVYSAIEEPEMQDAYFAFVAKEIFGALSKGQGNASGLIEGVTSSVQEGRLRLWSQAETEQSIIGKYALSGSISGVTVAPAEFGVYFNDGTGAKMDYYVKRTVQLVRACSKDGYEETTVRVISTNTAPNDAARSLPAYVTGDGNFGVPPGSVQTNIVAYGPAQSTVETAVIDGQKAPFSPHIHDGRPVGVVAVRLAPGESQTVEFKFGKIVQHAEPNLVVTPTVQPVKDVILPTANAACG</sequence>
<feature type="compositionally biased region" description="Low complexity" evidence="1">
    <location>
        <begin position="1"/>
        <end position="14"/>
    </location>
</feature>
<proteinExistence type="predicted"/>
<reference evidence="4" key="1">
    <citation type="submission" date="2016-10" db="EMBL/GenBank/DDBJ databases">
        <authorList>
            <person name="Varghese N."/>
            <person name="Submissions S."/>
        </authorList>
    </citation>
    <scope>NUCLEOTIDE SEQUENCE [LARGE SCALE GENOMIC DNA]</scope>
    <source>
        <strain evidence="4">IMMIB L-1606</strain>
    </source>
</reference>
<feature type="transmembrane region" description="Helical" evidence="2">
    <location>
        <begin position="31"/>
        <end position="52"/>
    </location>
</feature>
<dbReference type="InterPro" id="IPR025101">
    <property type="entry name" value="DUF4012"/>
</dbReference>
<evidence type="ECO:0000256" key="2">
    <source>
        <dbReference type="SAM" id="Phobius"/>
    </source>
</evidence>
<keyword evidence="2" id="KW-0472">Membrane</keyword>
<accession>A0A1H2B4P4</accession>
<dbReference type="Proteomes" id="UP000198751">
    <property type="component" value="Chromosome I"/>
</dbReference>